<dbReference type="PANTHER" id="PTHR42776:SF27">
    <property type="entry name" value="DIPEPTIDYL PEPTIDASE FAMILY MEMBER 6"/>
    <property type="match status" value="1"/>
</dbReference>
<keyword evidence="1 3" id="KW-0378">Hydrolase</keyword>
<organism evidence="3 4">
    <name type="scientific">Flavobacterium quisquiliarum</name>
    <dbReference type="NCBI Taxonomy" id="1834436"/>
    <lineage>
        <taxon>Bacteria</taxon>
        <taxon>Pseudomonadati</taxon>
        <taxon>Bacteroidota</taxon>
        <taxon>Flavobacteriia</taxon>
        <taxon>Flavobacteriales</taxon>
        <taxon>Flavobacteriaceae</taxon>
        <taxon>Flavobacterium</taxon>
    </lineage>
</organism>
<gene>
    <name evidence="3" type="ORF">ACFOY0_06695</name>
</gene>
<evidence type="ECO:0000313" key="3">
    <source>
        <dbReference type="EMBL" id="MFC4390676.1"/>
    </source>
</evidence>
<dbReference type="EC" id="3.4.-.-" evidence="3"/>
<evidence type="ECO:0000259" key="2">
    <source>
        <dbReference type="Pfam" id="PF00326"/>
    </source>
</evidence>
<dbReference type="EMBL" id="JBHSCO010000002">
    <property type="protein sequence ID" value="MFC4390676.1"/>
    <property type="molecule type" value="Genomic_DNA"/>
</dbReference>
<sequence>MGHSFGGYETAFIVTQTPMFAAAVAGGAITDLNSFYYSVGRSGNPNMWRFEKELWNMGGPPNELALAYHANSPIVHAEKIQNPLLIWTGKADAQVNYSQSLELYLALRRFKKKSILLVYPEEDHVLMKPENQTDITLRILDWFAYFLKDDRSAKWITDGTR</sequence>
<protein>
    <submittedName>
        <fullName evidence="3">Alpha/beta hydrolase family protein</fullName>
        <ecNumber evidence="3">3.4.-.-</ecNumber>
    </submittedName>
</protein>
<feature type="domain" description="Peptidase S9 prolyl oligopeptidase catalytic" evidence="2">
    <location>
        <begin position="1"/>
        <end position="148"/>
    </location>
</feature>
<dbReference type="GO" id="GO:0016787">
    <property type="term" value="F:hydrolase activity"/>
    <property type="evidence" value="ECO:0007669"/>
    <property type="project" value="UniProtKB-KW"/>
</dbReference>
<comment type="caution">
    <text evidence="3">The sequence shown here is derived from an EMBL/GenBank/DDBJ whole genome shotgun (WGS) entry which is preliminary data.</text>
</comment>
<dbReference type="Proteomes" id="UP001595719">
    <property type="component" value="Unassembled WGS sequence"/>
</dbReference>
<proteinExistence type="predicted"/>
<reference evidence="4" key="1">
    <citation type="journal article" date="2019" name="Int. J. Syst. Evol. Microbiol.">
        <title>The Global Catalogue of Microorganisms (GCM) 10K type strain sequencing project: providing services to taxonomists for standard genome sequencing and annotation.</title>
        <authorList>
            <consortium name="The Broad Institute Genomics Platform"/>
            <consortium name="The Broad Institute Genome Sequencing Center for Infectious Disease"/>
            <person name="Wu L."/>
            <person name="Ma J."/>
        </authorList>
    </citation>
    <scope>NUCLEOTIDE SEQUENCE [LARGE SCALE GENOMIC DNA]</scope>
    <source>
        <strain evidence="4">CGMCC 1.15345</strain>
    </source>
</reference>
<dbReference type="Pfam" id="PF00326">
    <property type="entry name" value="Peptidase_S9"/>
    <property type="match status" value="1"/>
</dbReference>
<name>A0ABV8W417_9FLAO</name>
<dbReference type="RefSeq" id="WP_219071395.1">
    <property type="nucleotide sequence ID" value="NZ_JBHSCO010000002.1"/>
</dbReference>
<evidence type="ECO:0000313" key="4">
    <source>
        <dbReference type="Proteomes" id="UP001595719"/>
    </source>
</evidence>
<dbReference type="InterPro" id="IPR001375">
    <property type="entry name" value="Peptidase_S9_cat"/>
</dbReference>
<accession>A0ABV8W417</accession>
<evidence type="ECO:0000256" key="1">
    <source>
        <dbReference type="ARBA" id="ARBA00022801"/>
    </source>
</evidence>
<dbReference type="PANTHER" id="PTHR42776">
    <property type="entry name" value="SERINE PEPTIDASE S9 FAMILY MEMBER"/>
    <property type="match status" value="1"/>
</dbReference>
<keyword evidence="4" id="KW-1185">Reference proteome</keyword>